<dbReference type="AlphaFoldDB" id="A0A0B2V3Q9"/>
<protein>
    <submittedName>
        <fullName evidence="1">Uncharacterized protein</fullName>
    </submittedName>
</protein>
<dbReference type="Proteomes" id="UP000031036">
    <property type="component" value="Unassembled WGS sequence"/>
</dbReference>
<comment type="caution">
    <text evidence="1">The sequence shown here is derived from an EMBL/GenBank/DDBJ whole genome shotgun (WGS) entry which is preliminary data.</text>
</comment>
<dbReference type="OrthoDB" id="10645345at2759"/>
<name>A0A0B2V3Q9_TOXCA</name>
<organism evidence="1 2">
    <name type="scientific">Toxocara canis</name>
    <name type="common">Canine roundworm</name>
    <dbReference type="NCBI Taxonomy" id="6265"/>
    <lineage>
        <taxon>Eukaryota</taxon>
        <taxon>Metazoa</taxon>
        <taxon>Ecdysozoa</taxon>
        <taxon>Nematoda</taxon>
        <taxon>Chromadorea</taxon>
        <taxon>Rhabditida</taxon>
        <taxon>Spirurina</taxon>
        <taxon>Ascaridomorpha</taxon>
        <taxon>Ascaridoidea</taxon>
        <taxon>Toxocaridae</taxon>
        <taxon>Toxocara</taxon>
    </lineage>
</organism>
<gene>
    <name evidence="1" type="ORF">Tcan_11263</name>
</gene>
<sequence length="156" mass="17902">MLPPPNCQPPANAYIRKRSSLVEALNNSIFPPSPDIGQHRRSVDISTVIDYDNNYMMNDCEQRRIERVYSVKQVVQRVNDDYDYFGRIIPQDDQHPSQEKITKEPCLFRRSIAASKFSTIQKEAFRMDIAWIGNASMADVGKTFGSGKASESDRRR</sequence>
<accession>A0A0B2V3Q9</accession>
<reference evidence="1 2" key="1">
    <citation type="submission" date="2014-11" db="EMBL/GenBank/DDBJ databases">
        <title>Genetic blueprint of the zoonotic pathogen Toxocara canis.</title>
        <authorList>
            <person name="Zhu X.-Q."/>
            <person name="Korhonen P.K."/>
            <person name="Cai H."/>
            <person name="Young N.D."/>
            <person name="Nejsum P."/>
            <person name="von Samson-Himmelstjerna G."/>
            <person name="Boag P.R."/>
            <person name="Tan P."/>
            <person name="Li Q."/>
            <person name="Min J."/>
            <person name="Yang Y."/>
            <person name="Wang X."/>
            <person name="Fang X."/>
            <person name="Hall R.S."/>
            <person name="Hofmann A."/>
            <person name="Sternberg P.W."/>
            <person name="Jex A.R."/>
            <person name="Gasser R.B."/>
        </authorList>
    </citation>
    <scope>NUCLEOTIDE SEQUENCE [LARGE SCALE GENOMIC DNA]</scope>
    <source>
        <strain evidence="1">PN_DK_2014</strain>
    </source>
</reference>
<dbReference type="EMBL" id="JPKZ01002566">
    <property type="protein sequence ID" value="KHN76178.1"/>
    <property type="molecule type" value="Genomic_DNA"/>
</dbReference>
<proteinExistence type="predicted"/>
<keyword evidence="2" id="KW-1185">Reference proteome</keyword>
<evidence type="ECO:0000313" key="1">
    <source>
        <dbReference type="EMBL" id="KHN76178.1"/>
    </source>
</evidence>
<evidence type="ECO:0000313" key="2">
    <source>
        <dbReference type="Proteomes" id="UP000031036"/>
    </source>
</evidence>